<keyword evidence="4" id="KW-0125">Carotenoid biosynthesis</keyword>
<evidence type="ECO:0000313" key="10">
    <source>
        <dbReference type="EMBL" id="NBR93802.1"/>
    </source>
</evidence>
<dbReference type="GO" id="GO:0016117">
    <property type="term" value="P:carotenoid biosynthetic process"/>
    <property type="evidence" value="ECO:0007669"/>
    <property type="project" value="UniProtKB-KW"/>
</dbReference>
<organism evidence="10 11">
    <name type="scientific">Candidatus Fonsibacter lacus</name>
    <dbReference type="NCBI Taxonomy" id="2576439"/>
    <lineage>
        <taxon>Bacteria</taxon>
        <taxon>Pseudomonadati</taxon>
        <taxon>Pseudomonadota</taxon>
        <taxon>Alphaproteobacteria</taxon>
        <taxon>Candidatus Pelagibacterales</taxon>
        <taxon>Candidatus Pelagibacterales incertae sedis</taxon>
        <taxon>Candidatus Fonsibacter</taxon>
    </lineage>
</organism>
<dbReference type="GO" id="GO:0016872">
    <property type="term" value="F:intramolecular lyase activity"/>
    <property type="evidence" value="ECO:0007669"/>
    <property type="project" value="InterPro"/>
</dbReference>
<feature type="domain" description="Lycopene cyclase" evidence="9">
    <location>
        <begin position="2"/>
        <end position="89"/>
    </location>
</feature>
<dbReference type="NCBIfam" id="TIGR03462">
    <property type="entry name" value="CarR_dom_SF"/>
    <property type="match status" value="1"/>
</dbReference>
<dbReference type="Proteomes" id="UP000740727">
    <property type="component" value="Unassembled WGS sequence"/>
</dbReference>
<dbReference type="GO" id="GO:0016020">
    <property type="term" value="C:membrane"/>
    <property type="evidence" value="ECO:0007669"/>
    <property type="project" value="UniProtKB-SubCell"/>
</dbReference>
<evidence type="ECO:0000256" key="8">
    <source>
        <dbReference type="SAM" id="Phobius"/>
    </source>
</evidence>
<evidence type="ECO:0000256" key="5">
    <source>
        <dbReference type="ARBA" id="ARBA00022989"/>
    </source>
</evidence>
<dbReference type="InterPro" id="IPR017825">
    <property type="entry name" value="Lycopene_cyclase_dom"/>
</dbReference>
<evidence type="ECO:0000256" key="3">
    <source>
        <dbReference type="ARBA" id="ARBA00022692"/>
    </source>
</evidence>
<keyword evidence="7" id="KW-0413">Isomerase</keyword>
<evidence type="ECO:0000259" key="9">
    <source>
        <dbReference type="Pfam" id="PF18916"/>
    </source>
</evidence>
<dbReference type="GO" id="GO:0045436">
    <property type="term" value="F:lycopene beta cyclase activity"/>
    <property type="evidence" value="ECO:0007669"/>
    <property type="project" value="UniProtKB-ARBA"/>
</dbReference>
<comment type="subcellular location">
    <subcellularLocation>
        <location evidence="1">Membrane</location>
        <topology evidence="1">Multi-pass membrane protein</topology>
    </subcellularLocation>
</comment>
<feature type="transmembrane region" description="Helical" evidence="8">
    <location>
        <begin position="31"/>
        <end position="50"/>
    </location>
</feature>
<sequence>MTYTQIALTAVPLAILFDLFITKRRMILRRAFWTSYAIILPFQLLTNWWLTSRKIVMYRDPFISGLRIASAPAEDLLFGFALILGVISLWIYWGARGVQQERGQGQE</sequence>
<comment type="pathway">
    <text evidence="2">Carotenoid biosynthesis.</text>
</comment>
<name>A0A965GDS9_9PROT</name>
<evidence type="ECO:0000256" key="6">
    <source>
        <dbReference type="ARBA" id="ARBA00023136"/>
    </source>
</evidence>
<gene>
    <name evidence="10" type="ORF">EBT44_03020</name>
</gene>
<reference evidence="10" key="1">
    <citation type="submission" date="2018-10" db="EMBL/GenBank/DDBJ databases">
        <title>Iterative Subtractive Binning of Freshwater Chronoseries Metagenomes Recovers Nearly Complete Genomes from over Four Hundred Novel Species.</title>
        <authorList>
            <person name="Rodriguez-R L.M."/>
            <person name="Tsementzi D."/>
            <person name="Luo C."/>
            <person name="Konstantinidis K.T."/>
        </authorList>
    </citation>
    <scope>NUCLEOTIDE SEQUENCE</scope>
    <source>
        <strain evidence="10">WB5_2A_028</strain>
    </source>
</reference>
<evidence type="ECO:0000256" key="1">
    <source>
        <dbReference type="ARBA" id="ARBA00004141"/>
    </source>
</evidence>
<evidence type="ECO:0000256" key="2">
    <source>
        <dbReference type="ARBA" id="ARBA00004829"/>
    </source>
</evidence>
<evidence type="ECO:0000313" key="11">
    <source>
        <dbReference type="Proteomes" id="UP000740727"/>
    </source>
</evidence>
<dbReference type="AlphaFoldDB" id="A0A965GDS9"/>
<evidence type="ECO:0000256" key="4">
    <source>
        <dbReference type="ARBA" id="ARBA00022746"/>
    </source>
</evidence>
<dbReference type="Pfam" id="PF18916">
    <property type="entry name" value="Lycopene_cyc"/>
    <property type="match status" value="1"/>
</dbReference>
<comment type="caution">
    <text evidence="10">The sequence shown here is derived from an EMBL/GenBank/DDBJ whole genome shotgun (WGS) entry which is preliminary data.</text>
</comment>
<keyword evidence="3 8" id="KW-0812">Transmembrane</keyword>
<feature type="transmembrane region" description="Helical" evidence="8">
    <location>
        <begin position="76"/>
        <end position="95"/>
    </location>
</feature>
<keyword evidence="6 8" id="KW-0472">Membrane</keyword>
<protein>
    <submittedName>
        <fullName evidence="10">Lycopene cyclase domain-containing protein</fullName>
    </submittedName>
</protein>
<dbReference type="EMBL" id="RFXN01000026">
    <property type="protein sequence ID" value="NBR93802.1"/>
    <property type="molecule type" value="Genomic_DNA"/>
</dbReference>
<evidence type="ECO:0000256" key="7">
    <source>
        <dbReference type="ARBA" id="ARBA00023235"/>
    </source>
</evidence>
<accession>A0A965GDS9</accession>
<keyword evidence="5 8" id="KW-1133">Transmembrane helix</keyword>
<proteinExistence type="predicted"/>